<keyword evidence="6 11" id="KW-0798">TonB box</keyword>
<protein>
    <submittedName>
        <fullName evidence="15">TonB-dependent receptor</fullName>
    </submittedName>
</protein>
<dbReference type="eggNOG" id="COG4771">
    <property type="taxonomic scope" value="Bacteria"/>
</dbReference>
<dbReference type="Gene3D" id="2.40.170.20">
    <property type="entry name" value="TonB-dependent receptor, beta-barrel domain"/>
    <property type="match status" value="1"/>
</dbReference>
<dbReference type="Pfam" id="PF07715">
    <property type="entry name" value="Plug"/>
    <property type="match status" value="1"/>
</dbReference>
<dbReference type="InterPro" id="IPR037066">
    <property type="entry name" value="Plug_dom_sf"/>
</dbReference>
<dbReference type="STRING" id="338966.Ppro_1383"/>
<evidence type="ECO:0000256" key="5">
    <source>
        <dbReference type="ARBA" id="ARBA00022729"/>
    </source>
</evidence>
<keyword evidence="5" id="KW-0732">Signal</keyword>
<keyword evidence="3 10" id="KW-1134">Transmembrane beta strand</keyword>
<dbReference type="AlphaFoldDB" id="A1ANS9"/>
<dbReference type="InterPro" id="IPR039426">
    <property type="entry name" value="TonB-dep_rcpt-like"/>
</dbReference>
<sequence length="702" mass="78826">MAMQKPRRNAGNRMPAPTHPIAAKSPLSMGHPLLCQALRMARTILLFGLLSCSPVLVFDDGEELTQLSLEELLQVKIMSVTGSSRYEQEASEAPARVSIIDAAAIRKYGYRTLSEALQGETGINMTYDRNYAYIGYRGFSMPGDYNTRVLVLLDGIRLNDEVYHQAPLGTDFPLDMDLVERIEIIRGPSNSLYGNNAFLLTVNVITTSAKRNGVNVASSVDTRTRVSGRITAEADPRGKDWSLLVSGTLDHAPGNDLYFSAYDDPANNNGRSRDCDYEGNGSFFLKAEKGDLTLLGGFSRRRKGVPTGAFDVVFNDDGNTSWDERSFADLSYTRGNGSGDSLKARTYYNGYFYKERYIYTPADQTFYDYTKSAVLGGELVISRKLPFDNHLVGGIDYHYALLRDQRTKTKADGTTLNLHSPQHSLGVFLQNEWRISPNLLLDAGVRYDYFSPSLHTFNPKAALIYKITDDLVAKYLFGRSFRAPNAYETDYKDSGSNIHDNPDLKEESMLSHELVLEYYHGPGQRLSMTWFHYSIKNLINQAVGSDGTMRFENTDRVRITGFELEREWSWEAWSGRLGYSYQRARDVENDTGLTNSPESLIKAKLSRDFLNRRLTLSGELQYLSQVETLVAGVKGGDYTLLHLTALARNLLVKNLDATISVRNLLNESYTNPGSNDHVETSYPVALIPQDGRTVTFKLEYRF</sequence>
<dbReference type="Pfam" id="PF00593">
    <property type="entry name" value="TonB_dep_Rec_b-barrel"/>
    <property type="match status" value="1"/>
</dbReference>
<evidence type="ECO:0000256" key="2">
    <source>
        <dbReference type="ARBA" id="ARBA00022448"/>
    </source>
</evidence>
<dbReference type="InterPro" id="IPR036942">
    <property type="entry name" value="Beta-barrel_TonB_sf"/>
</dbReference>
<dbReference type="PANTHER" id="PTHR30069">
    <property type="entry name" value="TONB-DEPENDENT OUTER MEMBRANE RECEPTOR"/>
    <property type="match status" value="1"/>
</dbReference>
<feature type="region of interest" description="Disordered" evidence="12">
    <location>
        <begin position="1"/>
        <end position="23"/>
    </location>
</feature>
<evidence type="ECO:0000256" key="11">
    <source>
        <dbReference type="RuleBase" id="RU003357"/>
    </source>
</evidence>
<evidence type="ECO:0000256" key="7">
    <source>
        <dbReference type="ARBA" id="ARBA00023136"/>
    </source>
</evidence>
<organism evidence="15 16">
    <name type="scientific">Pelobacter propionicus (strain DSM 2379 / NBRC 103807 / OttBd1)</name>
    <dbReference type="NCBI Taxonomy" id="338966"/>
    <lineage>
        <taxon>Bacteria</taxon>
        <taxon>Pseudomonadati</taxon>
        <taxon>Thermodesulfobacteriota</taxon>
        <taxon>Desulfuromonadia</taxon>
        <taxon>Desulfuromonadales</taxon>
        <taxon>Desulfuromonadaceae</taxon>
        <taxon>Pelobacter</taxon>
    </lineage>
</organism>
<evidence type="ECO:0000259" key="14">
    <source>
        <dbReference type="Pfam" id="PF07715"/>
    </source>
</evidence>
<keyword evidence="9 10" id="KW-0998">Cell outer membrane</keyword>
<evidence type="ECO:0000256" key="9">
    <source>
        <dbReference type="ARBA" id="ARBA00023237"/>
    </source>
</evidence>
<comment type="subcellular location">
    <subcellularLocation>
        <location evidence="1 10">Cell outer membrane</location>
        <topology evidence="1 10">Multi-pass membrane protein</topology>
    </subcellularLocation>
</comment>
<accession>A1ANS9</accession>
<keyword evidence="7 10" id="KW-0472">Membrane</keyword>
<feature type="domain" description="TonB-dependent receptor-like beta-barrel" evidence="13">
    <location>
        <begin position="314"/>
        <end position="664"/>
    </location>
</feature>
<evidence type="ECO:0000259" key="13">
    <source>
        <dbReference type="Pfam" id="PF00593"/>
    </source>
</evidence>
<dbReference type="GO" id="GO:0044718">
    <property type="term" value="P:siderophore transmembrane transport"/>
    <property type="evidence" value="ECO:0007669"/>
    <property type="project" value="TreeGrafter"/>
</dbReference>
<evidence type="ECO:0000313" key="15">
    <source>
        <dbReference type="EMBL" id="ABK98999.1"/>
    </source>
</evidence>
<evidence type="ECO:0000256" key="6">
    <source>
        <dbReference type="ARBA" id="ARBA00023077"/>
    </source>
</evidence>
<evidence type="ECO:0000256" key="1">
    <source>
        <dbReference type="ARBA" id="ARBA00004571"/>
    </source>
</evidence>
<dbReference type="HOGENOM" id="CLU_008287_18_0_7"/>
<evidence type="ECO:0000313" key="16">
    <source>
        <dbReference type="Proteomes" id="UP000006732"/>
    </source>
</evidence>
<evidence type="ECO:0000256" key="12">
    <source>
        <dbReference type="SAM" id="MobiDB-lite"/>
    </source>
</evidence>
<feature type="domain" description="TonB-dependent receptor plug" evidence="14">
    <location>
        <begin position="91"/>
        <end position="197"/>
    </location>
</feature>
<proteinExistence type="inferred from homology"/>
<evidence type="ECO:0000256" key="3">
    <source>
        <dbReference type="ARBA" id="ARBA00022452"/>
    </source>
</evidence>
<dbReference type="Proteomes" id="UP000006732">
    <property type="component" value="Chromosome"/>
</dbReference>
<keyword evidence="16" id="KW-1185">Reference proteome</keyword>
<dbReference type="InterPro" id="IPR012910">
    <property type="entry name" value="Plug_dom"/>
</dbReference>
<dbReference type="CDD" id="cd01347">
    <property type="entry name" value="ligand_gated_channel"/>
    <property type="match status" value="1"/>
</dbReference>
<dbReference type="InterPro" id="IPR000531">
    <property type="entry name" value="Beta-barrel_TonB"/>
</dbReference>
<dbReference type="OrthoDB" id="9800913at2"/>
<keyword evidence="2 10" id="KW-0813">Transport</keyword>
<evidence type="ECO:0000256" key="8">
    <source>
        <dbReference type="ARBA" id="ARBA00023170"/>
    </source>
</evidence>
<evidence type="ECO:0000256" key="10">
    <source>
        <dbReference type="PROSITE-ProRule" id="PRU01360"/>
    </source>
</evidence>
<dbReference type="EMBL" id="CP000482">
    <property type="protein sequence ID" value="ABK98999.1"/>
    <property type="molecule type" value="Genomic_DNA"/>
</dbReference>
<dbReference type="PANTHER" id="PTHR30069:SF29">
    <property type="entry name" value="HEMOGLOBIN AND HEMOGLOBIN-HAPTOGLOBIN-BINDING PROTEIN 1-RELATED"/>
    <property type="match status" value="1"/>
</dbReference>
<dbReference type="Gene3D" id="2.170.130.10">
    <property type="entry name" value="TonB-dependent receptor, plug domain"/>
    <property type="match status" value="1"/>
</dbReference>
<feature type="compositionally biased region" description="Basic residues" evidence="12">
    <location>
        <begin position="1"/>
        <end position="10"/>
    </location>
</feature>
<keyword evidence="8 15" id="KW-0675">Receptor</keyword>
<dbReference type="SUPFAM" id="SSF56935">
    <property type="entry name" value="Porins"/>
    <property type="match status" value="1"/>
</dbReference>
<dbReference type="GO" id="GO:0015344">
    <property type="term" value="F:siderophore uptake transmembrane transporter activity"/>
    <property type="evidence" value="ECO:0007669"/>
    <property type="project" value="TreeGrafter"/>
</dbReference>
<comment type="similarity">
    <text evidence="10 11">Belongs to the TonB-dependent receptor family.</text>
</comment>
<gene>
    <name evidence="15" type="ordered locus">Ppro_1383</name>
</gene>
<name>A1ANS9_PELPD</name>
<reference evidence="15 16" key="1">
    <citation type="submission" date="2006-10" db="EMBL/GenBank/DDBJ databases">
        <title>Complete sequence of chromosome of Pelobacter propionicus DSM 2379.</title>
        <authorList>
            <consortium name="US DOE Joint Genome Institute"/>
            <person name="Copeland A."/>
            <person name="Lucas S."/>
            <person name="Lapidus A."/>
            <person name="Barry K."/>
            <person name="Detter J.C."/>
            <person name="Glavina del Rio T."/>
            <person name="Hammon N."/>
            <person name="Israni S."/>
            <person name="Dalin E."/>
            <person name="Tice H."/>
            <person name="Pitluck S."/>
            <person name="Saunders E."/>
            <person name="Brettin T."/>
            <person name="Bruce D."/>
            <person name="Han C."/>
            <person name="Tapia R."/>
            <person name="Schmutz J."/>
            <person name="Larimer F."/>
            <person name="Land M."/>
            <person name="Hauser L."/>
            <person name="Kyrpides N."/>
            <person name="Kim E."/>
            <person name="Lovley D."/>
            <person name="Richardson P."/>
        </authorList>
    </citation>
    <scope>NUCLEOTIDE SEQUENCE [LARGE SCALE GENOMIC DNA]</scope>
    <source>
        <strain evidence="16">DSM 2379 / NBRC 103807 / OttBd1</strain>
    </source>
</reference>
<dbReference type="GO" id="GO:0009279">
    <property type="term" value="C:cell outer membrane"/>
    <property type="evidence" value="ECO:0007669"/>
    <property type="project" value="UniProtKB-SubCell"/>
</dbReference>
<keyword evidence="4 10" id="KW-0812">Transmembrane</keyword>
<evidence type="ECO:0000256" key="4">
    <source>
        <dbReference type="ARBA" id="ARBA00022692"/>
    </source>
</evidence>
<dbReference type="PROSITE" id="PS52016">
    <property type="entry name" value="TONB_DEPENDENT_REC_3"/>
    <property type="match status" value="1"/>
</dbReference>
<dbReference type="KEGG" id="ppd:Ppro_1383"/>